<dbReference type="Pfam" id="PF24238">
    <property type="entry name" value="CDGP"/>
    <property type="match status" value="1"/>
</dbReference>
<evidence type="ECO:0000313" key="3">
    <source>
        <dbReference type="EMBL" id="BCI84944.1"/>
    </source>
</evidence>
<feature type="chain" id="PRO_5036311414" description="CDGP domain-containing protein" evidence="1">
    <location>
        <begin position="38"/>
        <end position="107"/>
    </location>
</feature>
<protein>
    <recommendedName>
        <fullName evidence="2">CDGP domain-containing protein</fullName>
    </recommendedName>
</protein>
<keyword evidence="6" id="KW-1185">Reference proteome</keyword>
<dbReference type="InterPro" id="IPR056271">
    <property type="entry name" value="CDGP_dom"/>
</dbReference>
<dbReference type="Proteomes" id="UP000516380">
    <property type="component" value="Chromosome"/>
</dbReference>
<keyword evidence="1" id="KW-0732">Signal</keyword>
<organism evidence="4 5">
    <name type="scientific">Mycobacterium kansasii</name>
    <dbReference type="NCBI Taxonomy" id="1768"/>
    <lineage>
        <taxon>Bacteria</taxon>
        <taxon>Bacillati</taxon>
        <taxon>Actinomycetota</taxon>
        <taxon>Actinomycetes</taxon>
        <taxon>Mycobacteriales</taxon>
        <taxon>Mycobacteriaceae</taxon>
        <taxon>Mycobacterium</taxon>
    </lineage>
</organism>
<evidence type="ECO:0000259" key="2">
    <source>
        <dbReference type="Pfam" id="PF24238"/>
    </source>
</evidence>
<proteinExistence type="predicted"/>
<feature type="signal peptide" evidence="1">
    <location>
        <begin position="1"/>
        <end position="37"/>
    </location>
</feature>
<gene>
    <name evidence="4" type="ORF">BZL29_4987</name>
    <name evidence="3" type="ORF">NIIDMKKI_01500</name>
</gene>
<feature type="domain" description="CDGP" evidence="2">
    <location>
        <begin position="38"/>
        <end position="106"/>
    </location>
</feature>
<evidence type="ECO:0000256" key="1">
    <source>
        <dbReference type="SAM" id="SignalP"/>
    </source>
</evidence>
<reference evidence="3 6" key="2">
    <citation type="submission" date="2020-07" db="EMBL/GenBank/DDBJ databases">
        <title>Mycobacterium kansasii (former subtype) with zoonotic potential isolated from diseased indoor pet cat, Japan.</title>
        <authorList>
            <person name="Fukano H."/>
            <person name="Terazono T."/>
            <person name="Hoshino Y."/>
        </authorList>
    </citation>
    <scope>NUCLEOTIDE SEQUENCE [LARGE SCALE GENOMIC DNA]</scope>
    <source>
        <strain evidence="3 6">Kuro-I</strain>
    </source>
</reference>
<name>A0A1V3X091_MYCKA</name>
<reference evidence="4 5" key="1">
    <citation type="submission" date="2017-02" db="EMBL/GenBank/DDBJ databases">
        <title>Complete genome sequences of Mycobacterium kansasii strains isolated from rhesus macaques.</title>
        <authorList>
            <person name="Panda A."/>
            <person name="Nagaraj S."/>
            <person name="Zhao X."/>
            <person name="Tettelin H."/>
            <person name="Detolla L.J."/>
        </authorList>
    </citation>
    <scope>NUCLEOTIDE SEQUENCE [LARGE SCALE GENOMIC DNA]</scope>
    <source>
        <strain evidence="4 5">11-3469</strain>
    </source>
</reference>
<dbReference type="EMBL" id="AP023343">
    <property type="protein sequence ID" value="BCI84944.1"/>
    <property type="molecule type" value="Genomic_DNA"/>
</dbReference>
<evidence type="ECO:0000313" key="4">
    <source>
        <dbReference type="EMBL" id="OOK72773.1"/>
    </source>
</evidence>
<accession>A0A1V3X091</accession>
<dbReference type="EMBL" id="MVBN01000005">
    <property type="protein sequence ID" value="OOK72773.1"/>
    <property type="molecule type" value="Genomic_DNA"/>
</dbReference>
<dbReference type="Proteomes" id="UP000188532">
    <property type="component" value="Unassembled WGS sequence"/>
</dbReference>
<evidence type="ECO:0000313" key="6">
    <source>
        <dbReference type="Proteomes" id="UP000516380"/>
    </source>
</evidence>
<sequence>MTAVKMTLPRRMAAFIASLDAAAMAGGLLAVAPPANAGCQYGGIGVINKCDGPIQPDGTWQRCVTFANWVPHGASSYLVPDKHCDVMGADQHPADFAFADPPMHIDD</sequence>
<evidence type="ECO:0000313" key="5">
    <source>
        <dbReference type="Proteomes" id="UP000188532"/>
    </source>
</evidence>
<dbReference type="AlphaFoldDB" id="A0A1V3X091"/>